<comment type="caution">
    <text evidence="1">The sequence shown here is derived from an EMBL/GenBank/DDBJ whole genome shotgun (WGS) entry which is preliminary data.</text>
</comment>
<protein>
    <submittedName>
        <fullName evidence="1">Uncharacterized protein</fullName>
    </submittedName>
</protein>
<accession>A0A5B0KPB8</accession>
<dbReference type="AlphaFoldDB" id="A0A5B0KPB8"/>
<dbReference type="EMBL" id="VEWN01000013">
    <property type="protein sequence ID" value="KAA1053731.1"/>
    <property type="molecule type" value="Genomic_DNA"/>
</dbReference>
<organism evidence="1 2">
    <name type="scientific">Azospirillum argentinense</name>
    <dbReference type="NCBI Taxonomy" id="2970906"/>
    <lineage>
        <taxon>Bacteria</taxon>
        <taxon>Pseudomonadati</taxon>
        <taxon>Pseudomonadota</taxon>
        <taxon>Alphaproteobacteria</taxon>
        <taxon>Rhodospirillales</taxon>
        <taxon>Azospirillaceae</taxon>
        <taxon>Azospirillum</taxon>
    </lineage>
</organism>
<dbReference type="Proteomes" id="UP000325333">
    <property type="component" value="Unassembled WGS sequence"/>
</dbReference>
<evidence type="ECO:0000313" key="1">
    <source>
        <dbReference type="EMBL" id="KAA1053731.1"/>
    </source>
</evidence>
<reference evidence="1 2" key="1">
    <citation type="submission" date="2019-07" db="EMBL/GenBank/DDBJ databases">
        <title>Genome sequencing of the stress-tolerant strain Azospirillum brasilense Az19.</title>
        <authorList>
            <person name="Maroniche G.A."/>
            <person name="Garcia J.E."/>
            <person name="Pagnussat L."/>
            <person name="Amenta M."/>
            <person name="Creus C.M."/>
        </authorList>
    </citation>
    <scope>NUCLEOTIDE SEQUENCE [LARGE SCALE GENOMIC DNA]</scope>
    <source>
        <strain evidence="1 2">Az19</strain>
    </source>
</reference>
<name>A0A5B0KPB8_9PROT</name>
<gene>
    <name evidence="1" type="ORF">FH063_002313</name>
</gene>
<proteinExistence type="predicted"/>
<sequence>MRELLRFFLANPRRRPSVPQWFQLKLAGNLVLLSMIVNAQLCLGRLCVQFMKRVSSAGWVPDASRSVE</sequence>
<evidence type="ECO:0000313" key="2">
    <source>
        <dbReference type="Proteomes" id="UP000325333"/>
    </source>
</evidence>